<reference evidence="1" key="1">
    <citation type="journal article" date="2018" name="Environ. Microbiol.">
        <title>New archaeal viruses discovered by metagenomic analysis of viral communities in enrichment cultures.</title>
        <authorList>
            <person name="Liu Y."/>
            <person name="Brandt D."/>
            <person name="Ishino S."/>
            <person name="Ishino Y."/>
            <person name="Koonin E.V."/>
            <person name="Kalinowski J."/>
            <person name="Krupovic M."/>
            <person name="Prangishvili D."/>
        </authorList>
    </citation>
    <scope>NUCLEOTIDE SEQUENCE [LARGE SCALE GENOMIC DNA]</scope>
</reference>
<accession>A0A3S8NF87</accession>
<sequence length="119" mass="14813">MKLKNVEQLHFSYAYTYFITISSRYQFIKAREVYRLVYRFLNNHDINAKIRSVKEFTKKTKEEHFHILYFTNKKLEYKKLHNYLKKHNLQHYDINIQIVRKTIDDIKNVKKYMLKFKVS</sequence>
<protein>
    <submittedName>
        <fullName evidence="1">Putative replication initiation protein</fullName>
    </submittedName>
</protein>
<dbReference type="InterPro" id="IPR049137">
    <property type="entry name" value="ORF117-like_Rudivir"/>
</dbReference>
<gene>
    <name evidence="1" type="ORF">SBRV1_gp11</name>
</gene>
<name>A0A3S8NF87_9VIRU</name>
<evidence type="ECO:0000313" key="2">
    <source>
        <dbReference type="Proteomes" id="UP000277970"/>
    </source>
</evidence>
<proteinExistence type="predicted"/>
<dbReference type="Proteomes" id="UP000277970">
    <property type="component" value="Segment"/>
</dbReference>
<dbReference type="Gene3D" id="3.30.70.1910">
    <property type="match status" value="1"/>
</dbReference>
<keyword evidence="2" id="KW-1185">Reference proteome</keyword>
<evidence type="ECO:0000313" key="1">
    <source>
        <dbReference type="EMBL" id="AZI75900.1"/>
    </source>
</evidence>
<organism evidence="1">
    <name type="scientific">Sulfolobales Beppu rod-shaped virus 1</name>
    <dbReference type="NCBI Taxonomy" id="2493121"/>
    <lineage>
        <taxon>Viruses</taxon>
        <taxon>Adnaviria</taxon>
        <taxon>Zilligvirae</taxon>
        <taxon>Taleaviricota</taxon>
        <taxon>Tokiviricetes</taxon>
        <taxon>Ligamenvirales</taxon>
        <taxon>Rudiviridae</taxon>
        <taxon>Japarudivirus</taxon>
        <taxon>Japarudivirus beppuense</taxon>
        <taxon>Japarudivirus SBRV1</taxon>
    </lineage>
</organism>
<dbReference type="EMBL" id="MK064565">
    <property type="protein sequence ID" value="AZI75900.1"/>
    <property type="molecule type" value="Genomic_DNA"/>
</dbReference>
<dbReference type="Pfam" id="PF21578">
    <property type="entry name" value="117-like_vir"/>
    <property type="match status" value="1"/>
</dbReference>